<protein>
    <submittedName>
        <fullName evidence="3">Thermonuclease family protein</fullName>
    </submittedName>
</protein>
<evidence type="ECO:0000313" key="4">
    <source>
        <dbReference type="Proteomes" id="UP001206067"/>
    </source>
</evidence>
<name>A0ABT1XLQ1_9SPHN</name>
<evidence type="ECO:0000256" key="1">
    <source>
        <dbReference type="SAM" id="MobiDB-lite"/>
    </source>
</evidence>
<sequence length="194" mass="20999">MRRTVVPFRQKPWGRPSPWVSREPEENGLPVLPVLAAAAMLGAVSGMYLFGPAGTASQAAPAPQGFAGQPGGASQPGRTIRFTRCGFGSRANCVVDGDTVWLDGEKIRLSDINTPEISSPSCAAEKRLGERATERLIELLASGPVQVVDPADSPDRDRYDRRLRELHVGGASVGDTLVREGLAEEWQGYRREWC</sequence>
<dbReference type="InterPro" id="IPR035437">
    <property type="entry name" value="SNase_OB-fold_sf"/>
</dbReference>
<dbReference type="Gene3D" id="2.40.50.90">
    <property type="match status" value="1"/>
</dbReference>
<keyword evidence="4" id="KW-1185">Reference proteome</keyword>
<feature type="domain" description="TNase-like" evidence="2">
    <location>
        <begin position="94"/>
        <end position="183"/>
    </location>
</feature>
<accession>A0ABT1XLQ1</accession>
<dbReference type="InterPro" id="IPR016071">
    <property type="entry name" value="Staphylococal_nuclease_OB-fold"/>
</dbReference>
<gene>
    <name evidence="3" type="ORF">NSO95_01370</name>
</gene>
<reference evidence="3 4" key="1">
    <citation type="submission" date="2022-08" db="EMBL/GenBank/DDBJ databases">
        <title>Polyphasic taxonomy analysis of Qipengyuania sp.RS5-5.</title>
        <authorList>
            <person name="Xamxidin M."/>
            <person name="Wu M."/>
        </authorList>
    </citation>
    <scope>NUCLEOTIDE SEQUENCE [LARGE SCALE GENOMIC DNA]</scope>
    <source>
        <strain evidence="3 4">RS5-5</strain>
    </source>
</reference>
<dbReference type="EMBL" id="JANKHH010000001">
    <property type="protein sequence ID" value="MCR2832583.1"/>
    <property type="molecule type" value="Genomic_DNA"/>
</dbReference>
<dbReference type="SUPFAM" id="SSF50199">
    <property type="entry name" value="Staphylococcal nuclease"/>
    <property type="match status" value="1"/>
</dbReference>
<evidence type="ECO:0000259" key="2">
    <source>
        <dbReference type="PROSITE" id="PS50830"/>
    </source>
</evidence>
<feature type="region of interest" description="Disordered" evidence="1">
    <location>
        <begin position="1"/>
        <end position="25"/>
    </location>
</feature>
<dbReference type="RefSeq" id="WP_257594347.1">
    <property type="nucleotide sequence ID" value="NZ_JANKHH010000001.1"/>
</dbReference>
<dbReference type="Proteomes" id="UP001206067">
    <property type="component" value="Unassembled WGS sequence"/>
</dbReference>
<dbReference type="PROSITE" id="PS50830">
    <property type="entry name" value="TNASE_3"/>
    <property type="match status" value="1"/>
</dbReference>
<comment type="caution">
    <text evidence="3">The sequence shown here is derived from an EMBL/GenBank/DDBJ whole genome shotgun (WGS) entry which is preliminary data.</text>
</comment>
<dbReference type="Pfam" id="PF00565">
    <property type="entry name" value="SNase"/>
    <property type="match status" value="1"/>
</dbReference>
<proteinExistence type="predicted"/>
<organism evidence="3 4">
    <name type="scientific">Parerythrobacter lacustris</name>
    <dbReference type="NCBI Taxonomy" id="2969984"/>
    <lineage>
        <taxon>Bacteria</taxon>
        <taxon>Pseudomonadati</taxon>
        <taxon>Pseudomonadota</taxon>
        <taxon>Alphaproteobacteria</taxon>
        <taxon>Sphingomonadales</taxon>
        <taxon>Erythrobacteraceae</taxon>
        <taxon>Parerythrobacter</taxon>
    </lineage>
</organism>
<evidence type="ECO:0000313" key="3">
    <source>
        <dbReference type="EMBL" id="MCR2832583.1"/>
    </source>
</evidence>